<evidence type="ECO:0000256" key="4">
    <source>
        <dbReference type="ARBA" id="ARBA00022759"/>
    </source>
</evidence>
<evidence type="ECO:0000256" key="5">
    <source>
        <dbReference type="ARBA" id="ARBA00022801"/>
    </source>
</evidence>
<dbReference type="PANTHER" id="PTHR37984:SF5">
    <property type="entry name" value="PROTEIN NYNRIN-LIKE"/>
    <property type="match status" value="1"/>
</dbReference>
<dbReference type="Proteomes" id="UP000887116">
    <property type="component" value="Unassembled WGS sequence"/>
</dbReference>
<dbReference type="Gene3D" id="3.10.20.370">
    <property type="match status" value="1"/>
</dbReference>
<keyword evidence="4" id="KW-0255">Endonuclease</keyword>
<dbReference type="FunFam" id="3.10.20.370:FF:000001">
    <property type="entry name" value="Retrovirus-related Pol polyprotein from transposon 17.6-like protein"/>
    <property type="match status" value="1"/>
</dbReference>
<dbReference type="CDD" id="cd09274">
    <property type="entry name" value="RNase_HI_RT_Ty3"/>
    <property type="match status" value="1"/>
</dbReference>
<proteinExistence type="predicted"/>
<comment type="caution">
    <text evidence="8">The sequence shown here is derived from an EMBL/GenBank/DDBJ whole genome shotgun (WGS) entry which is preliminary data.</text>
</comment>
<dbReference type="SUPFAM" id="SSF56672">
    <property type="entry name" value="DNA/RNA polymerases"/>
    <property type="match status" value="1"/>
</dbReference>
<dbReference type="Pfam" id="PF17917">
    <property type="entry name" value="RT_RNaseH"/>
    <property type="match status" value="1"/>
</dbReference>
<evidence type="ECO:0000313" key="9">
    <source>
        <dbReference type="Proteomes" id="UP000887116"/>
    </source>
</evidence>
<dbReference type="GO" id="GO:0003964">
    <property type="term" value="F:RNA-directed DNA polymerase activity"/>
    <property type="evidence" value="ECO:0007669"/>
    <property type="project" value="UniProtKB-KW"/>
</dbReference>
<dbReference type="EMBL" id="BMAO01015341">
    <property type="protein sequence ID" value="GFR01207.1"/>
    <property type="molecule type" value="Genomic_DNA"/>
</dbReference>
<dbReference type="PANTHER" id="PTHR37984">
    <property type="entry name" value="PROTEIN CBG26694"/>
    <property type="match status" value="1"/>
</dbReference>
<evidence type="ECO:0000259" key="7">
    <source>
        <dbReference type="Pfam" id="PF17917"/>
    </source>
</evidence>
<feature type="domain" description="Reverse transcriptase RNase H-like" evidence="7">
    <location>
        <begin position="10"/>
        <end position="107"/>
    </location>
</feature>
<organism evidence="8 9">
    <name type="scientific">Trichonephila clavata</name>
    <name type="common">Joro spider</name>
    <name type="synonym">Nephila clavata</name>
    <dbReference type="NCBI Taxonomy" id="2740835"/>
    <lineage>
        <taxon>Eukaryota</taxon>
        <taxon>Metazoa</taxon>
        <taxon>Ecdysozoa</taxon>
        <taxon>Arthropoda</taxon>
        <taxon>Chelicerata</taxon>
        <taxon>Arachnida</taxon>
        <taxon>Araneae</taxon>
        <taxon>Araneomorphae</taxon>
        <taxon>Entelegynae</taxon>
        <taxon>Araneoidea</taxon>
        <taxon>Nephilidae</taxon>
        <taxon>Trichonephila</taxon>
    </lineage>
</organism>
<dbReference type="GO" id="GO:0016787">
    <property type="term" value="F:hydrolase activity"/>
    <property type="evidence" value="ECO:0007669"/>
    <property type="project" value="UniProtKB-KW"/>
</dbReference>
<keyword evidence="5" id="KW-0378">Hydrolase</keyword>
<gene>
    <name evidence="8" type="primary">X975_19749</name>
    <name evidence="8" type="ORF">TNCT_319441</name>
</gene>
<evidence type="ECO:0000256" key="1">
    <source>
        <dbReference type="ARBA" id="ARBA00022679"/>
    </source>
</evidence>
<dbReference type="OrthoDB" id="6491597at2759"/>
<dbReference type="AlphaFoldDB" id="A0A8X6LAE0"/>
<keyword evidence="1" id="KW-0808">Transferase</keyword>
<evidence type="ECO:0000313" key="8">
    <source>
        <dbReference type="EMBL" id="GFR01207.1"/>
    </source>
</evidence>
<evidence type="ECO:0000256" key="3">
    <source>
        <dbReference type="ARBA" id="ARBA00022722"/>
    </source>
</evidence>
<reference evidence="8" key="1">
    <citation type="submission" date="2020-07" db="EMBL/GenBank/DDBJ databases">
        <title>Multicomponent nature underlies the extraordinary mechanical properties of spider dragline silk.</title>
        <authorList>
            <person name="Kono N."/>
            <person name="Nakamura H."/>
            <person name="Mori M."/>
            <person name="Yoshida Y."/>
            <person name="Ohtoshi R."/>
            <person name="Malay A.D."/>
            <person name="Moran D.A.P."/>
            <person name="Tomita M."/>
            <person name="Numata K."/>
            <person name="Arakawa K."/>
        </authorList>
    </citation>
    <scope>NUCLEOTIDE SEQUENCE</scope>
</reference>
<protein>
    <submittedName>
        <fullName evidence="8">Retrovirus-related Pol polyprotein from transposon opus</fullName>
    </submittedName>
</protein>
<evidence type="ECO:0000256" key="6">
    <source>
        <dbReference type="ARBA" id="ARBA00022918"/>
    </source>
</evidence>
<accession>A0A8X6LAE0</accession>
<dbReference type="InterPro" id="IPR043502">
    <property type="entry name" value="DNA/RNA_pol_sf"/>
</dbReference>
<keyword evidence="9" id="KW-1185">Reference proteome</keyword>
<sequence>MPTLYTPVLNRPFQLYTDASATIVGACLAQNDENGMEHPISFYSNKLTKCQMNWSTIEREAYAVLSALKKFDCWIFGSQIQVESDHNPLSFLTKGLPHGAKLARWALA</sequence>
<keyword evidence="2" id="KW-0548">Nucleotidyltransferase</keyword>
<dbReference type="GO" id="GO:0004519">
    <property type="term" value="F:endonuclease activity"/>
    <property type="evidence" value="ECO:0007669"/>
    <property type="project" value="UniProtKB-KW"/>
</dbReference>
<name>A0A8X6LAE0_TRICU</name>
<dbReference type="InterPro" id="IPR050951">
    <property type="entry name" value="Retrovirus_Pol_polyprotein"/>
</dbReference>
<keyword evidence="3" id="KW-0540">Nuclease</keyword>
<dbReference type="InterPro" id="IPR041373">
    <property type="entry name" value="RT_RNaseH"/>
</dbReference>
<keyword evidence="6" id="KW-0695">RNA-directed DNA polymerase</keyword>
<evidence type="ECO:0000256" key="2">
    <source>
        <dbReference type="ARBA" id="ARBA00022695"/>
    </source>
</evidence>